<proteinExistence type="predicted"/>
<name>A0A6J7P889_9ZZZZ</name>
<dbReference type="PANTHER" id="PTHR46246">
    <property type="entry name" value="GUANOSINE-3',5'-BIS(DIPHOSPHATE) 3'-PYROPHOSPHOHYDROLASE MESH1"/>
    <property type="match status" value="1"/>
</dbReference>
<dbReference type="PANTHER" id="PTHR46246:SF1">
    <property type="entry name" value="GUANOSINE-3',5'-BIS(DIPHOSPHATE) 3'-PYROPHOSPHOHYDROLASE MESH1"/>
    <property type="match status" value="1"/>
</dbReference>
<dbReference type="InterPro" id="IPR052194">
    <property type="entry name" value="MESH1"/>
</dbReference>
<dbReference type="GO" id="GO:0008893">
    <property type="term" value="F:guanosine-3',5'-bis(diphosphate) 3'-diphosphatase activity"/>
    <property type="evidence" value="ECO:0007669"/>
    <property type="project" value="TreeGrafter"/>
</dbReference>
<sequence length="221" mass="24999">MSVSPSWQPSPKFMDAFKWACELHTLDVRKGSDIPYIGHLLGVASSVIEAGGSENQAMAAFLHDSVEDTSTSIEQIAERINPEVAGIVADCTDATAEQKAVEKQIRKSLSREDYGHHWWHKRKKLYVAELTAKTMDDTSVLVALADKTYNAENTAADLRGLNEADRAKVWEKFNADEKFQREWYLGLLSAFRANKVYDSRSEPLFRRFEAAVNEIFPIEER</sequence>
<gene>
    <name evidence="1" type="ORF">UFOPK4057_00195</name>
</gene>
<dbReference type="Gene3D" id="1.10.3210.10">
    <property type="entry name" value="Hypothetical protein af1432"/>
    <property type="match status" value="1"/>
</dbReference>
<accession>A0A6J7P889</accession>
<dbReference type="Pfam" id="PF13328">
    <property type="entry name" value="HD_4"/>
    <property type="match status" value="1"/>
</dbReference>
<protein>
    <submittedName>
        <fullName evidence="1">Unannotated protein</fullName>
    </submittedName>
</protein>
<organism evidence="1">
    <name type="scientific">freshwater metagenome</name>
    <dbReference type="NCBI Taxonomy" id="449393"/>
    <lineage>
        <taxon>unclassified sequences</taxon>
        <taxon>metagenomes</taxon>
        <taxon>ecological metagenomes</taxon>
    </lineage>
</organism>
<dbReference type="SUPFAM" id="SSF109604">
    <property type="entry name" value="HD-domain/PDEase-like"/>
    <property type="match status" value="1"/>
</dbReference>
<dbReference type="AlphaFoldDB" id="A0A6J7P889"/>
<evidence type="ECO:0000313" key="1">
    <source>
        <dbReference type="EMBL" id="CAB4999052.1"/>
    </source>
</evidence>
<reference evidence="1" key="1">
    <citation type="submission" date="2020-05" db="EMBL/GenBank/DDBJ databases">
        <authorList>
            <person name="Chiriac C."/>
            <person name="Salcher M."/>
            <person name="Ghai R."/>
            <person name="Kavagutti S V."/>
        </authorList>
    </citation>
    <scope>NUCLEOTIDE SEQUENCE</scope>
</reference>
<dbReference type="EMBL" id="CAFBPC010000027">
    <property type="protein sequence ID" value="CAB4999052.1"/>
    <property type="molecule type" value="Genomic_DNA"/>
</dbReference>